<dbReference type="Proteomes" id="UP000010094">
    <property type="component" value="Chromosome VI"/>
</dbReference>
<dbReference type="HOGENOM" id="CLU_062463_0_1_1"/>
<keyword evidence="4 9" id="KW-0378">Hydrolase</keyword>
<evidence type="ECO:0000256" key="8">
    <source>
        <dbReference type="ARBA" id="ARBA00048336"/>
    </source>
</evidence>
<keyword evidence="5 9" id="KW-0904">Protein phosphatase</keyword>
<dbReference type="AlphaFoldDB" id="I6ZU48"/>
<comment type="subcellular location">
    <subcellularLocation>
        <location evidence="1 9">Nucleus</location>
    </subcellularLocation>
</comment>
<protein>
    <recommendedName>
        <fullName evidence="9">RNA polymerase II subunit A C-terminal domain phosphatase SSU72</fullName>
        <shortName evidence="9">CTD phosphatase SSU72</shortName>
        <ecNumber evidence="9">3.1.3.16</ecNumber>
    </recommendedName>
</protein>
<dbReference type="Pfam" id="PF04722">
    <property type="entry name" value="Ssu72"/>
    <property type="match status" value="1"/>
</dbReference>
<evidence type="ECO:0000313" key="11">
    <source>
        <dbReference type="Proteomes" id="UP000010094"/>
    </source>
</evidence>
<comment type="function">
    <text evidence="9">Component of the cleavage and polyadenylation factor (CPF) complex, which plays a key role in polyadenylation-dependent pre-mRNA 3'-end formation and cooperates with cleavage factors including the CFIA complex and NAB4/CFIB. SSU72 is required for 3'-end formation of snoRNAs.</text>
</comment>
<keyword evidence="3 9" id="KW-0507">mRNA processing</keyword>
<dbReference type="GO" id="GO:0005634">
    <property type="term" value="C:nucleus"/>
    <property type="evidence" value="ECO:0007669"/>
    <property type="project" value="UniProtKB-SubCell"/>
</dbReference>
<dbReference type="VEuPathDB" id="MicrosporidiaDB:EROM_060780"/>
<reference evidence="10 11" key="1">
    <citation type="journal article" date="2012" name="Proc. Natl. Acad. Sci. U.S.A.">
        <title>Gain and loss of multiple functionally related, horizontally transferred genes in the reduced genomes of two microsporidian parasites.</title>
        <authorList>
            <person name="Pombert J.-F."/>
            <person name="Selman M."/>
            <person name="Burki F."/>
            <person name="Bardell F.T."/>
            <person name="Farinelli L."/>
            <person name="Solter L.F."/>
            <person name="Whitman D.W."/>
            <person name="Weiss L.M."/>
            <person name="Corradi N."/>
            <person name="Keeling P.J."/>
        </authorList>
    </citation>
    <scope>NUCLEOTIDE SEQUENCE [LARGE SCALE GENOMIC DNA]</scope>
    <source>
        <strain evidence="10 11">SJ-2008</strain>
    </source>
</reference>
<evidence type="ECO:0000256" key="7">
    <source>
        <dbReference type="ARBA" id="ARBA00047761"/>
    </source>
</evidence>
<sequence>MKLAVSCAMNQNRSMQTHDLFAKKGIPIKSFGTNPVIKLPGETMDKPNVYSFGQTYQQIYDDLCMKNEDYYRESGILYLLERNMRVKEKPENFFQRDEDFDLVITCEERVFTSIFEHYADGSSCTKSFFMVNFDIKDTPSDAITGAQEILEFVEDVLSLEENGLRYAVDDALRRYFERKGTMLLFTVVNL</sequence>
<comment type="similarity">
    <text evidence="2 9">Belongs to the SSU72 phosphatase family.</text>
</comment>
<dbReference type="EC" id="3.1.3.16" evidence="9"/>
<dbReference type="RefSeq" id="XP_009264668.1">
    <property type="nucleotide sequence ID" value="XM_009266393.1"/>
</dbReference>
<dbReference type="KEGG" id="ero:EROM_060780"/>
<organism evidence="10 11">
    <name type="scientific">Encephalitozoon romaleae (strain SJ-2008)</name>
    <name type="common">Microsporidian parasite</name>
    <dbReference type="NCBI Taxonomy" id="1178016"/>
    <lineage>
        <taxon>Eukaryota</taxon>
        <taxon>Fungi</taxon>
        <taxon>Fungi incertae sedis</taxon>
        <taxon>Microsporidia</taxon>
        <taxon>Unikaryonidae</taxon>
        <taxon>Encephalitozoon</taxon>
    </lineage>
</organism>
<keyword evidence="6 9" id="KW-0539">Nucleus</keyword>
<evidence type="ECO:0000256" key="5">
    <source>
        <dbReference type="ARBA" id="ARBA00022912"/>
    </source>
</evidence>
<evidence type="ECO:0000256" key="6">
    <source>
        <dbReference type="ARBA" id="ARBA00023242"/>
    </source>
</evidence>
<name>I6ZU48_ENCRO</name>
<evidence type="ECO:0000256" key="9">
    <source>
        <dbReference type="RuleBase" id="RU369031"/>
    </source>
</evidence>
<dbReference type="PANTHER" id="PTHR20383">
    <property type="entry name" value="RNA POLYMERASE II SUBUNIT A C-TERMINAL DOMAIN PHOSPHATASE"/>
    <property type="match status" value="1"/>
</dbReference>
<dbReference type="OrthoDB" id="57957at2759"/>
<evidence type="ECO:0000256" key="2">
    <source>
        <dbReference type="ARBA" id="ARBA00008978"/>
    </source>
</evidence>
<evidence type="ECO:0000256" key="3">
    <source>
        <dbReference type="ARBA" id="ARBA00022664"/>
    </source>
</evidence>
<dbReference type="GO" id="GO:0006397">
    <property type="term" value="P:mRNA processing"/>
    <property type="evidence" value="ECO:0007669"/>
    <property type="project" value="UniProtKB-KW"/>
</dbReference>
<comment type="function">
    <text evidence="9">Processively dephosphorylates Ser-5 of the heptad repeats YSPTSPS in the C-terminal domain of the largest RNA polymerase II subunit (RPB1).</text>
</comment>
<gene>
    <name evidence="10" type="ordered locus">EROM_060780</name>
</gene>
<comment type="subunit">
    <text evidence="9">Component of the cleavage and polyadenylation factor (CPF) complex.</text>
</comment>
<dbReference type="GO" id="GO:0004722">
    <property type="term" value="F:protein serine/threonine phosphatase activity"/>
    <property type="evidence" value="ECO:0007669"/>
    <property type="project" value="UniProtKB-UniRule"/>
</dbReference>
<dbReference type="InterPro" id="IPR006811">
    <property type="entry name" value="RNA_pol_II_suA"/>
</dbReference>
<evidence type="ECO:0000256" key="4">
    <source>
        <dbReference type="ARBA" id="ARBA00022801"/>
    </source>
</evidence>
<dbReference type="Gene3D" id="3.40.50.2300">
    <property type="match status" value="2"/>
</dbReference>
<dbReference type="GeneID" id="20521474"/>
<evidence type="ECO:0000256" key="1">
    <source>
        <dbReference type="ARBA" id="ARBA00004123"/>
    </source>
</evidence>
<proteinExistence type="inferred from homology"/>
<comment type="catalytic activity">
    <reaction evidence="8 9">
        <text>O-phospho-L-threonyl-[protein] + H2O = L-threonyl-[protein] + phosphate</text>
        <dbReference type="Rhea" id="RHEA:47004"/>
        <dbReference type="Rhea" id="RHEA-COMP:11060"/>
        <dbReference type="Rhea" id="RHEA-COMP:11605"/>
        <dbReference type="ChEBI" id="CHEBI:15377"/>
        <dbReference type="ChEBI" id="CHEBI:30013"/>
        <dbReference type="ChEBI" id="CHEBI:43474"/>
        <dbReference type="ChEBI" id="CHEBI:61977"/>
        <dbReference type="EC" id="3.1.3.16"/>
    </reaction>
</comment>
<keyword evidence="11" id="KW-1185">Reference proteome</keyword>
<accession>I6ZU48</accession>
<evidence type="ECO:0000313" key="10">
    <source>
        <dbReference type="EMBL" id="AFN83171.1"/>
    </source>
</evidence>
<comment type="catalytic activity">
    <reaction evidence="7 9">
        <text>O-phospho-L-seryl-[protein] + H2O = L-seryl-[protein] + phosphate</text>
        <dbReference type="Rhea" id="RHEA:20629"/>
        <dbReference type="Rhea" id="RHEA-COMP:9863"/>
        <dbReference type="Rhea" id="RHEA-COMP:11604"/>
        <dbReference type="ChEBI" id="CHEBI:15377"/>
        <dbReference type="ChEBI" id="CHEBI:29999"/>
        <dbReference type="ChEBI" id="CHEBI:43474"/>
        <dbReference type="ChEBI" id="CHEBI:83421"/>
        <dbReference type="EC" id="3.1.3.16"/>
    </reaction>
</comment>
<dbReference type="EMBL" id="CP003523">
    <property type="protein sequence ID" value="AFN83171.1"/>
    <property type="molecule type" value="Genomic_DNA"/>
</dbReference>